<accession>A0A1S3JSR2</accession>
<keyword evidence="1" id="KW-0812">Transmembrane</keyword>
<keyword evidence="2" id="KW-1185">Reference proteome</keyword>
<dbReference type="InParanoid" id="A0A1S3JSR2"/>
<proteinExistence type="predicted"/>
<organism evidence="2 3">
    <name type="scientific">Lingula anatina</name>
    <name type="common">Brachiopod</name>
    <name type="synonym">Lingula unguis</name>
    <dbReference type="NCBI Taxonomy" id="7574"/>
    <lineage>
        <taxon>Eukaryota</taxon>
        <taxon>Metazoa</taxon>
        <taxon>Spiralia</taxon>
        <taxon>Lophotrochozoa</taxon>
        <taxon>Brachiopoda</taxon>
        <taxon>Linguliformea</taxon>
        <taxon>Lingulata</taxon>
        <taxon>Lingulida</taxon>
        <taxon>Linguloidea</taxon>
        <taxon>Lingulidae</taxon>
        <taxon>Lingula</taxon>
    </lineage>
</organism>
<evidence type="ECO:0000256" key="1">
    <source>
        <dbReference type="SAM" id="Phobius"/>
    </source>
</evidence>
<name>A0A1S3JSR2_LINAN</name>
<dbReference type="GeneID" id="106175769"/>
<feature type="transmembrane region" description="Helical" evidence="1">
    <location>
        <begin position="85"/>
        <end position="108"/>
    </location>
</feature>
<gene>
    <name evidence="3" type="primary">LOC106175769</name>
</gene>
<dbReference type="RefSeq" id="XP_013413362.1">
    <property type="nucleotide sequence ID" value="XM_013557908.1"/>
</dbReference>
<keyword evidence="1" id="KW-0472">Membrane</keyword>
<feature type="transmembrane region" description="Helical" evidence="1">
    <location>
        <begin position="120"/>
        <end position="139"/>
    </location>
</feature>
<feature type="transmembrane region" description="Helical" evidence="1">
    <location>
        <begin position="30"/>
        <end position="50"/>
    </location>
</feature>
<protein>
    <submittedName>
        <fullName evidence="3">Uncharacterized protein LOC106175769</fullName>
    </submittedName>
</protein>
<dbReference type="AlphaFoldDB" id="A0A1S3JSR2"/>
<evidence type="ECO:0000313" key="2">
    <source>
        <dbReference type="Proteomes" id="UP000085678"/>
    </source>
</evidence>
<evidence type="ECO:0000313" key="3">
    <source>
        <dbReference type="RefSeq" id="XP_013413362.1"/>
    </source>
</evidence>
<reference evidence="3" key="1">
    <citation type="submission" date="2025-08" db="UniProtKB">
        <authorList>
            <consortium name="RefSeq"/>
        </authorList>
    </citation>
    <scope>IDENTIFICATION</scope>
    <source>
        <tissue evidence="3">Gonads</tissue>
    </source>
</reference>
<sequence>MEASSPRSDELLVAGEKTPPLCVRPTGRQVIKYTVLGTLQLFCYALPYFLTVWHVVEKYTGEAIVNNQQGYMYGWDVTAESFRNILGGVFAGLVLVSLVIYVLVTVLSRRHARRWWRPSITLYVLFCSTPVMVLLALAFKVGGHI</sequence>
<keyword evidence="1" id="KW-1133">Transmembrane helix</keyword>
<dbReference type="Proteomes" id="UP000085678">
    <property type="component" value="Unplaced"/>
</dbReference>
<dbReference type="KEGG" id="lak:106175769"/>